<accession>A0A5N0UML0</accession>
<comment type="caution">
    <text evidence="7">The sequence shown here is derived from an EMBL/GenBank/DDBJ whole genome shotgun (WGS) entry which is preliminary data.</text>
</comment>
<evidence type="ECO:0000313" key="8">
    <source>
        <dbReference type="Proteomes" id="UP000319769"/>
    </source>
</evidence>
<keyword evidence="1" id="KW-0805">Transcription regulation</keyword>
<protein>
    <submittedName>
        <fullName evidence="7">TetR/AcrR family transcriptional regulator</fullName>
    </submittedName>
</protein>
<dbReference type="Gene3D" id="1.10.357.10">
    <property type="entry name" value="Tetracycline Repressor, domain 2"/>
    <property type="match status" value="2"/>
</dbReference>
<gene>
    <name evidence="7" type="ORF">FPZ12_039480</name>
</gene>
<dbReference type="GO" id="GO:0000976">
    <property type="term" value="F:transcription cis-regulatory region binding"/>
    <property type="evidence" value="ECO:0007669"/>
    <property type="project" value="TreeGrafter"/>
</dbReference>
<proteinExistence type="predicted"/>
<dbReference type="EMBL" id="VMNW02000105">
    <property type="protein sequence ID" value="KAA9151154.1"/>
    <property type="molecule type" value="Genomic_DNA"/>
</dbReference>
<evidence type="ECO:0000256" key="3">
    <source>
        <dbReference type="ARBA" id="ARBA00023163"/>
    </source>
</evidence>
<feature type="DNA-binding region" description="H-T-H motif" evidence="4">
    <location>
        <begin position="235"/>
        <end position="254"/>
    </location>
</feature>
<dbReference type="Gene3D" id="1.10.10.60">
    <property type="entry name" value="Homeodomain-like"/>
    <property type="match status" value="2"/>
</dbReference>
<dbReference type="InterPro" id="IPR050109">
    <property type="entry name" value="HTH-type_TetR-like_transc_reg"/>
</dbReference>
<dbReference type="PROSITE" id="PS50977">
    <property type="entry name" value="HTH_TETR_2"/>
    <property type="match status" value="2"/>
</dbReference>
<dbReference type="AlphaFoldDB" id="A0A5N0UML0"/>
<name>A0A5N0UML0_9PSEU</name>
<dbReference type="PANTHER" id="PTHR30055:SF234">
    <property type="entry name" value="HTH-TYPE TRANSCRIPTIONAL REGULATOR BETI"/>
    <property type="match status" value="1"/>
</dbReference>
<dbReference type="OrthoDB" id="4456617at2"/>
<keyword evidence="3" id="KW-0804">Transcription</keyword>
<evidence type="ECO:0000256" key="4">
    <source>
        <dbReference type="PROSITE-ProRule" id="PRU00335"/>
    </source>
</evidence>
<evidence type="ECO:0000259" key="6">
    <source>
        <dbReference type="PROSITE" id="PS50977"/>
    </source>
</evidence>
<feature type="region of interest" description="Disordered" evidence="5">
    <location>
        <begin position="193"/>
        <end position="214"/>
    </location>
</feature>
<keyword evidence="2 4" id="KW-0238">DNA-binding</keyword>
<keyword evidence="8" id="KW-1185">Reference proteome</keyword>
<dbReference type="RefSeq" id="WP_144756080.1">
    <property type="nucleotide sequence ID" value="NZ_VMNW02000105.1"/>
</dbReference>
<feature type="DNA-binding region" description="H-T-H motif" evidence="4">
    <location>
        <begin position="35"/>
        <end position="54"/>
    </location>
</feature>
<evidence type="ECO:0000256" key="1">
    <source>
        <dbReference type="ARBA" id="ARBA00023015"/>
    </source>
</evidence>
<evidence type="ECO:0000256" key="2">
    <source>
        <dbReference type="ARBA" id="ARBA00023125"/>
    </source>
</evidence>
<organism evidence="7 8">
    <name type="scientific">Amycolatopsis acidicola</name>
    <dbReference type="NCBI Taxonomy" id="2596893"/>
    <lineage>
        <taxon>Bacteria</taxon>
        <taxon>Bacillati</taxon>
        <taxon>Actinomycetota</taxon>
        <taxon>Actinomycetes</taxon>
        <taxon>Pseudonocardiales</taxon>
        <taxon>Pseudonocardiaceae</taxon>
        <taxon>Amycolatopsis</taxon>
    </lineage>
</organism>
<dbReference type="InterPro" id="IPR009057">
    <property type="entry name" value="Homeodomain-like_sf"/>
</dbReference>
<evidence type="ECO:0000313" key="7">
    <source>
        <dbReference type="EMBL" id="KAA9151154.1"/>
    </source>
</evidence>
<feature type="domain" description="HTH tetR-type" evidence="6">
    <location>
        <begin position="12"/>
        <end position="72"/>
    </location>
</feature>
<dbReference type="Pfam" id="PF00440">
    <property type="entry name" value="TetR_N"/>
    <property type="match status" value="2"/>
</dbReference>
<dbReference type="GO" id="GO:0003700">
    <property type="term" value="F:DNA-binding transcription factor activity"/>
    <property type="evidence" value="ECO:0007669"/>
    <property type="project" value="TreeGrafter"/>
</dbReference>
<sequence>MQGDGGTHRRPRNRAELIVLAGAELFCARGYHNVGVNDIADAVGITGPAIYRHFRTKQEILAGAILRLSDDAAETVQARTAGQGPPGRKLEEALSGLLDLALNRRGAGRLYQWEGRHLAAADQRELARRATDLVTRLRALLRAERPELSKQDAGMLVRAALSVVASPATHRATLPPAKAHATLRDCARSILAAGELPPPGRKNPPEGSPDVLPRRERLITESVRLFRERGYHQVSMGEIGAAAGINGSSVYKHFTSKAELLAAACYRAAARLEVATADAFTGAESHAQALGQLIDSYVRLTVAQSDLVAVYVAEEANLTPEDKHALRLAQRRHIDIWAELVADTCGGETPAQTRFRVHAALNVIADLAARWPADAGAGPRVATLVRAMLLPQTPGTGRAPLLQSSAGD</sequence>
<dbReference type="InterPro" id="IPR001647">
    <property type="entry name" value="HTH_TetR"/>
</dbReference>
<reference evidence="7" key="1">
    <citation type="submission" date="2019-09" db="EMBL/GenBank/DDBJ databases">
        <authorList>
            <person name="Teo W.F.A."/>
            <person name="Duangmal K."/>
        </authorList>
    </citation>
    <scope>NUCLEOTIDE SEQUENCE [LARGE SCALE GENOMIC DNA]</scope>
    <source>
        <strain evidence="7">K81G1</strain>
    </source>
</reference>
<feature type="domain" description="HTH tetR-type" evidence="6">
    <location>
        <begin position="212"/>
        <end position="272"/>
    </location>
</feature>
<dbReference type="SUPFAM" id="SSF46689">
    <property type="entry name" value="Homeodomain-like"/>
    <property type="match status" value="2"/>
</dbReference>
<dbReference type="Proteomes" id="UP000319769">
    <property type="component" value="Unassembled WGS sequence"/>
</dbReference>
<dbReference type="PANTHER" id="PTHR30055">
    <property type="entry name" value="HTH-TYPE TRANSCRIPTIONAL REGULATOR RUTR"/>
    <property type="match status" value="1"/>
</dbReference>
<dbReference type="PRINTS" id="PR00455">
    <property type="entry name" value="HTHTETR"/>
</dbReference>
<evidence type="ECO:0000256" key="5">
    <source>
        <dbReference type="SAM" id="MobiDB-lite"/>
    </source>
</evidence>